<gene>
    <name evidence="1" type="ORF">FRX31_020524</name>
</gene>
<organism evidence="1 2">
    <name type="scientific">Thalictrum thalictroides</name>
    <name type="common">Rue-anemone</name>
    <name type="synonym">Anemone thalictroides</name>
    <dbReference type="NCBI Taxonomy" id="46969"/>
    <lineage>
        <taxon>Eukaryota</taxon>
        <taxon>Viridiplantae</taxon>
        <taxon>Streptophyta</taxon>
        <taxon>Embryophyta</taxon>
        <taxon>Tracheophyta</taxon>
        <taxon>Spermatophyta</taxon>
        <taxon>Magnoliopsida</taxon>
        <taxon>Ranunculales</taxon>
        <taxon>Ranunculaceae</taxon>
        <taxon>Thalictroideae</taxon>
        <taxon>Thalictrum</taxon>
    </lineage>
</organism>
<keyword evidence="2" id="KW-1185">Reference proteome</keyword>
<feature type="non-terminal residue" evidence="1">
    <location>
        <position position="64"/>
    </location>
</feature>
<reference evidence="1 2" key="1">
    <citation type="submission" date="2020-06" db="EMBL/GenBank/DDBJ databases">
        <title>Transcriptomic and genomic resources for Thalictrum thalictroides and T. hernandezii: Facilitating candidate gene discovery in an emerging model plant lineage.</title>
        <authorList>
            <person name="Arias T."/>
            <person name="Riano-Pachon D.M."/>
            <person name="Di Stilio V.S."/>
        </authorList>
    </citation>
    <scope>NUCLEOTIDE SEQUENCE [LARGE SCALE GENOMIC DNA]</scope>
    <source>
        <strain evidence="2">cv. WT478/WT964</strain>
        <tissue evidence="1">Leaves</tissue>
    </source>
</reference>
<sequence length="64" mass="7471">MGTLGFMKSKWTSGSSPIIPNLLSKSPTRIWYIAESCMAVFGWKYFEIEKTFWRSRRILSDDFA</sequence>
<dbReference type="AlphaFoldDB" id="A0A7J6VZ62"/>
<name>A0A7J6VZ62_THATH</name>
<protein>
    <submittedName>
        <fullName evidence="1">Uncharacterized protein</fullName>
    </submittedName>
</protein>
<accession>A0A7J6VZ62</accession>
<evidence type="ECO:0000313" key="1">
    <source>
        <dbReference type="EMBL" id="KAF5189888.1"/>
    </source>
</evidence>
<proteinExistence type="predicted"/>
<evidence type="ECO:0000313" key="2">
    <source>
        <dbReference type="Proteomes" id="UP000554482"/>
    </source>
</evidence>
<dbReference type="Proteomes" id="UP000554482">
    <property type="component" value="Unassembled WGS sequence"/>
</dbReference>
<dbReference type="EMBL" id="JABWDY010024888">
    <property type="protein sequence ID" value="KAF5189888.1"/>
    <property type="molecule type" value="Genomic_DNA"/>
</dbReference>
<comment type="caution">
    <text evidence="1">The sequence shown here is derived from an EMBL/GenBank/DDBJ whole genome shotgun (WGS) entry which is preliminary data.</text>
</comment>